<dbReference type="Gene3D" id="1.10.3210.10">
    <property type="entry name" value="Hypothetical protein af1432"/>
    <property type="match status" value="1"/>
</dbReference>
<evidence type="ECO:0000313" key="8">
    <source>
        <dbReference type="Proteomes" id="UP001208771"/>
    </source>
</evidence>
<evidence type="ECO:0000259" key="5">
    <source>
        <dbReference type="Pfam" id="PF02541"/>
    </source>
</evidence>
<organism evidence="7 8">
    <name type="scientific">Ectorhizobium quercum</name>
    <dbReference type="NCBI Taxonomy" id="2965071"/>
    <lineage>
        <taxon>Bacteria</taxon>
        <taxon>Pseudomonadati</taxon>
        <taxon>Pseudomonadota</taxon>
        <taxon>Alphaproteobacteria</taxon>
        <taxon>Hyphomicrobiales</taxon>
        <taxon>Rhizobiaceae</taxon>
        <taxon>Ectorhizobium</taxon>
    </lineage>
</organism>
<feature type="domain" description="Exopolyphosphatase C-terminal" evidence="6">
    <location>
        <begin position="316"/>
        <end position="503"/>
    </location>
</feature>
<keyword evidence="3 7" id="KW-0378">Hydrolase</keyword>
<dbReference type="InterPro" id="IPR003695">
    <property type="entry name" value="Ppx_GppA_N"/>
</dbReference>
<dbReference type="Proteomes" id="UP001208771">
    <property type="component" value="Unassembled WGS sequence"/>
</dbReference>
<dbReference type="SUPFAM" id="SSF53067">
    <property type="entry name" value="Actin-like ATPase domain"/>
    <property type="match status" value="2"/>
</dbReference>
<dbReference type="GO" id="GO:0004309">
    <property type="term" value="F:exopolyphosphatase activity"/>
    <property type="evidence" value="ECO:0007669"/>
    <property type="project" value="UniProtKB-EC"/>
</dbReference>
<gene>
    <name evidence="7" type="primary">ppx</name>
    <name evidence="7" type="ORF">NOF55_17960</name>
</gene>
<name>A0AAE3SXZ0_9HYPH</name>
<comment type="caution">
    <text evidence="7">The sequence shown here is derived from an EMBL/GenBank/DDBJ whole genome shotgun (WGS) entry which is preliminary data.</text>
</comment>
<dbReference type="Gene3D" id="3.30.420.40">
    <property type="match status" value="1"/>
</dbReference>
<dbReference type="Gene3D" id="3.30.420.150">
    <property type="entry name" value="Exopolyphosphatase. Domain 2"/>
    <property type="match status" value="1"/>
</dbReference>
<dbReference type="EMBL" id="JANFPI010000006">
    <property type="protein sequence ID" value="MCX8998995.1"/>
    <property type="molecule type" value="Genomic_DNA"/>
</dbReference>
<dbReference type="Pfam" id="PF21697">
    <property type="entry name" value="Ppx_C"/>
    <property type="match status" value="1"/>
</dbReference>
<dbReference type="RefSeq" id="WP_306412496.1">
    <property type="nucleotide sequence ID" value="NZ_JANFPI010000006.1"/>
</dbReference>
<evidence type="ECO:0000259" key="6">
    <source>
        <dbReference type="Pfam" id="PF21697"/>
    </source>
</evidence>
<dbReference type="PANTHER" id="PTHR30005">
    <property type="entry name" value="EXOPOLYPHOSPHATASE"/>
    <property type="match status" value="1"/>
</dbReference>
<accession>A0AAE3SXZ0</accession>
<evidence type="ECO:0000256" key="2">
    <source>
        <dbReference type="ARBA" id="ARBA00012451"/>
    </source>
</evidence>
<protein>
    <recommendedName>
        <fullName evidence="2">exopolyphosphatase</fullName>
        <ecNumber evidence="2">3.6.1.11</ecNumber>
    </recommendedName>
</protein>
<dbReference type="EC" id="3.6.1.11" evidence="2"/>
<dbReference type="GO" id="GO:0006793">
    <property type="term" value="P:phosphorus metabolic process"/>
    <property type="evidence" value="ECO:0007669"/>
    <property type="project" value="InterPro"/>
</dbReference>
<dbReference type="AlphaFoldDB" id="A0AAE3SXZ0"/>
<dbReference type="Pfam" id="PF02541">
    <property type="entry name" value="Ppx-GppA"/>
    <property type="match status" value="1"/>
</dbReference>
<dbReference type="InterPro" id="IPR043129">
    <property type="entry name" value="ATPase_NBD"/>
</dbReference>
<dbReference type="InterPro" id="IPR022371">
    <property type="entry name" value="Exopolyphosphatase"/>
</dbReference>
<sequence length="506" mass="55214">MVLSEAQGRLPGVAPVSVIDIGSNSVRLVIYEGLTRAPVVLFNEKVMCGLGKGLALTGSMEAEAVNRALSALVRFRALSSQAKAGSLYVLATAAAREAKNGPDFVRKAEEILDAPIQLLSGEEEARYSAFGILSGFHAPDGIAGDLGGGSLELIDIRGRDFSTGVTLPLGGIRLSEQSEGSLTKARNFARKQIRAHKFLEEGQGRIFYAVGGTWRNIAKLHMETTKYPLHMMQGYELPLDTIRSFLEDIVGNRGGKDASWASVSKSRRQLLPFGAIAMAEVLDAMRPARVAFSAQGVREGYLYTRLTDAEQESDPLIAAADELAILRARSPEHARELADWTGRMLPFFDIRETGEEERYRHAACLLADISWRAHPDYRGLQALNIIAHSSFVGITHPGRAFIALANYYRYEGLADDSATGPLAAIASPRFVDRAKLLGGLLRVLYLFSASMPGVIDSLTFRRSSSPDVDLEFVVPPACRVFAGERLEGRLQQLAKLTGKRLAFRYE</sequence>
<evidence type="ECO:0000256" key="3">
    <source>
        <dbReference type="ARBA" id="ARBA00022801"/>
    </source>
</evidence>
<dbReference type="CDD" id="cd24052">
    <property type="entry name" value="ASKHA_NBD_HpPPX-GppA-like"/>
    <property type="match status" value="1"/>
</dbReference>
<evidence type="ECO:0000256" key="4">
    <source>
        <dbReference type="ARBA" id="ARBA00047607"/>
    </source>
</evidence>
<comment type="catalytic activity">
    <reaction evidence="4">
        <text>[phosphate](n) + H2O = [phosphate](n-1) + phosphate + H(+)</text>
        <dbReference type="Rhea" id="RHEA:21528"/>
        <dbReference type="Rhea" id="RHEA-COMP:9859"/>
        <dbReference type="Rhea" id="RHEA-COMP:14279"/>
        <dbReference type="ChEBI" id="CHEBI:15377"/>
        <dbReference type="ChEBI" id="CHEBI:15378"/>
        <dbReference type="ChEBI" id="CHEBI:16838"/>
        <dbReference type="ChEBI" id="CHEBI:43474"/>
        <dbReference type="EC" id="3.6.1.11"/>
    </reaction>
</comment>
<dbReference type="InterPro" id="IPR050273">
    <property type="entry name" value="GppA/Ppx_hydrolase"/>
</dbReference>
<comment type="similarity">
    <text evidence="1">Belongs to the GppA/Ppx family.</text>
</comment>
<proteinExistence type="inferred from homology"/>
<evidence type="ECO:0000313" key="7">
    <source>
        <dbReference type="EMBL" id="MCX8998995.1"/>
    </source>
</evidence>
<dbReference type="InterPro" id="IPR048951">
    <property type="entry name" value="Ppx_C"/>
</dbReference>
<reference evidence="7" key="1">
    <citation type="submission" date="2022-07" db="EMBL/GenBank/DDBJ databases">
        <title>Ectorhizobium quercum gen.nov., sp. nov.</title>
        <authorList>
            <person name="Ma T."/>
            <person name="Li Y."/>
        </authorList>
    </citation>
    <scope>NUCLEOTIDE SEQUENCE</scope>
    <source>
        <strain evidence="7">BDR2-2</strain>
    </source>
</reference>
<keyword evidence="8" id="KW-1185">Reference proteome</keyword>
<dbReference type="PANTHER" id="PTHR30005:SF0">
    <property type="entry name" value="RETROGRADE REGULATION PROTEIN 2"/>
    <property type="match status" value="1"/>
</dbReference>
<evidence type="ECO:0000256" key="1">
    <source>
        <dbReference type="ARBA" id="ARBA00007125"/>
    </source>
</evidence>
<feature type="domain" description="Ppx/GppA phosphatase N-terminal" evidence="5">
    <location>
        <begin position="37"/>
        <end position="306"/>
    </location>
</feature>
<dbReference type="SUPFAM" id="SSF109604">
    <property type="entry name" value="HD-domain/PDEase-like"/>
    <property type="match status" value="1"/>
</dbReference>
<dbReference type="NCBIfam" id="TIGR03706">
    <property type="entry name" value="exo_poly_only"/>
    <property type="match status" value="1"/>
</dbReference>